<accession>A0A151JYW5</accession>
<feature type="domain" description="GIY-YIG" evidence="1">
    <location>
        <begin position="167"/>
        <end position="249"/>
    </location>
</feature>
<dbReference type="SUPFAM" id="SSF82771">
    <property type="entry name" value="GIY-YIG endonuclease"/>
    <property type="match status" value="1"/>
</dbReference>
<name>A0A151JYW5_9HYME</name>
<dbReference type="Pfam" id="PF26215">
    <property type="entry name" value="HTH_animal"/>
    <property type="match status" value="1"/>
</dbReference>
<reference evidence="2 3" key="1">
    <citation type="submission" date="2016-03" db="EMBL/GenBank/DDBJ databases">
        <title>Trachymyrmex septentrionalis WGS genome.</title>
        <authorList>
            <person name="Nygaard S."/>
            <person name="Hu H."/>
            <person name="Boomsma J."/>
            <person name="Zhang G."/>
        </authorList>
    </citation>
    <scope>NUCLEOTIDE SEQUENCE [LARGE SCALE GENOMIC DNA]</scope>
    <source>
        <strain evidence="2">Tsep2-gDNA-1</strain>
        <tissue evidence="2">Whole body</tissue>
    </source>
</reference>
<dbReference type="EMBL" id="KQ981456">
    <property type="protein sequence ID" value="KYN41577.1"/>
    <property type="molecule type" value="Genomic_DNA"/>
</dbReference>
<feature type="non-terminal residue" evidence="2">
    <location>
        <position position="1"/>
    </location>
</feature>
<dbReference type="InterPro" id="IPR000305">
    <property type="entry name" value="GIY-YIG_endonuc"/>
</dbReference>
<dbReference type="InterPro" id="IPR035901">
    <property type="entry name" value="GIY-YIG_endonuc_sf"/>
</dbReference>
<proteinExistence type="predicted"/>
<dbReference type="InterPro" id="IPR058912">
    <property type="entry name" value="HTH_animal"/>
</dbReference>
<evidence type="ECO:0000259" key="1">
    <source>
        <dbReference type="PROSITE" id="PS50164"/>
    </source>
</evidence>
<dbReference type="Gene3D" id="3.40.1440.10">
    <property type="entry name" value="GIY-YIG endonuclease"/>
    <property type="match status" value="1"/>
</dbReference>
<dbReference type="AlphaFoldDB" id="A0A151JYW5"/>
<dbReference type="STRING" id="34720.A0A151JYW5"/>
<sequence length="274" mass="32237">INFLDVKLLCEGGSIIFDLYKKPTNSGRFLSFFSNHPITHKKGVVIGLVDKVLFLSHPKFHPANMESLINSLLRNGYPLQLLFKIIKNRIKFLSNKNNFETINEYDRESNLNSVENKKYFSIPYLKGVSEKFNGALNKYKFQLVHKPMNNLSKFIKTGKDRVKKDERSNIVYKIECKDCNYSYVGQTKRKLKTRLKEHIKDVKKPIESLSVISNHRIDKDHRMDWDNTKILDSERSYYKRSISEMIHIKTQKKGLNKQSDTERFPDLYLPLLEQ</sequence>
<keyword evidence="3" id="KW-1185">Reference proteome</keyword>
<dbReference type="CDD" id="cd10442">
    <property type="entry name" value="GIY-YIG_PLEs"/>
    <property type="match status" value="1"/>
</dbReference>
<dbReference type="PANTHER" id="PTHR21301">
    <property type="entry name" value="REVERSE TRANSCRIPTASE"/>
    <property type="match status" value="1"/>
</dbReference>
<evidence type="ECO:0000313" key="3">
    <source>
        <dbReference type="Proteomes" id="UP000078541"/>
    </source>
</evidence>
<dbReference type="Proteomes" id="UP000078541">
    <property type="component" value="Unassembled WGS sequence"/>
</dbReference>
<dbReference type="Pfam" id="PF01541">
    <property type="entry name" value="GIY-YIG"/>
    <property type="match status" value="1"/>
</dbReference>
<gene>
    <name evidence="2" type="ORF">ALC56_04042</name>
</gene>
<protein>
    <recommendedName>
        <fullName evidence="1">GIY-YIG domain-containing protein</fullName>
    </recommendedName>
</protein>
<dbReference type="PANTHER" id="PTHR21301:SF11">
    <property type="entry name" value="GIY-YIG DOMAIN-CONTAINING PROTEIN"/>
    <property type="match status" value="1"/>
</dbReference>
<evidence type="ECO:0000313" key="2">
    <source>
        <dbReference type="EMBL" id="KYN41577.1"/>
    </source>
</evidence>
<organism evidence="2 3">
    <name type="scientific">Trachymyrmex septentrionalis</name>
    <dbReference type="NCBI Taxonomy" id="34720"/>
    <lineage>
        <taxon>Eukaryota</taxon>
        <taxon>Metazoa</taxon>
        <taxon>Ecdysozoa</taxon>
        <taxon>Arthropoda</taxon>
        <taxon>Hexapoda</taxon>
        <taxon>Insecta</taxon>
        <taxon>Pterygota</taxon>
        <taxon>Neoptera</taxon>
        <taxon>Endopterygota</taxon>
        <taxon>Hymenoptera</taxon>
        <taxon>Apocrita</taxon>
        <taxon>Aculeata</taxon>
        <taxon>Formicoidea</taxon>
        <taxon>Formicidae</taxon>
        <taxon>Myrmicinae</taxon>
        <taxon>Trachymyrmex</taxon>
    </lineage>
</organism>
<dbReference type="PROSITE" id="PS50164">
    <property type="entry name" value="GIY_YIG"/>
    <property type="match status" value="1"/>
</dbReference>